<keyword evidence="3 7" id="KW-0808">Transferase</keyword>
<dbReference type="Proteomes" id="UP000693970">
    <property type="component" value="Unassembled WGS sequence"/>
</dbReference>
<organism evidence="7 8">
    <name type="scientific">Nitzschia inconspicua</name>
    <dbReference type="NCBI Taxonomy" id="303405"/>
    <lineage>
        <taxon>Eukaryota</taxon>
        <taxon>Sar</taxon>
        <taxon>Stramenopiles</taxon>
        <taxon>Ochrophyta</taxon>
        <taxon>Bacillariophyta</taxon>
        <taxon>Bacillariophyceae</taxon>
        <taxon>Bacillariophycidae</taxon>
        <taxon>Bacillariales</taxon>
        <taxon>Bacillariaceae</taxon>
        <taxon>Nitzschia</taxon>
    </lineage>
</organism>
<evidence type="ECO:0000313" key="7">
    <source>
        <dbReference type="EMBL" id="KAG7359396.1"/>
    </source>
</evidence>
<dbReference type="OrthoDB" id="409543at2759"/>
<keyword evidence="8" id="KW-1185">Reference proteome</keyword>
<evidence type="ECO:0000256" key="2">
    <source>
        <dbReference type="ARBA" id="ARBA00022676"/>
    </source>
</evidence>
<evidence type="ECO:0000259" key="5">
    <source>
        <dbReference type="Pfam" id="PF04230"/>
    </source>
</evidence>
<dbReference type="PANTHER" id="PTHR13778:SF47">
    <property type="entry name" value="LIPOPOLYSACCHARIDE 1,3-GALACTOSYLTRANSFERASE"/>
    <property type="match status" value="1"/>
</dbReference>
<evidence type="ECO:0000256" key="1">
    <source>
        <dbReference type="ARBA" id="ARBA00006351"/>
    </source>
</evidence>
<comment type="similarity">
    <text evidence="1">Belongs to the glycosyltransferase 8 family.</text>
</comment>
<comment type="caution">
    <text evidence="7">The sequence shown here is derived from an EMBL/GenBank/DDBJ whole genome shotgun (WGS) entry which is preliminary data.</text>
</comment>
<dbReference type="EMBL" id="JAGRRH010000013">
    <property type="protein sequence ID" value="KAG7359396.1"/>
    <property type="molecule type" value="Genomic_DNA"/>
</dbReference>
<sequence length="977" mass="109133">MRSLSSRRGQRGSNDESCWLQSLRSVLFSKPWVLSCACLISILGLMRSVQDENARILSFKASNSAYSNDAYASTVSKALTSLSQISHNDQQQKGQQCHTFGKYGGPISLVWAWHDPPIASAFKTTVESIIANETTENVQIDIYCGSTECIAMAQAAARENPCVNVQFMVIPTLAQTTPLEEWAGDHLLAKLLHANHFEETLQIAMQLVVLWKHGGMVMVPGSVLTDEFFHNLTIEPSNTFVVHQENDSLMKPSAGMYAAIATSSHPVVRAMMESILELSSWPNYRPDVWPVQVDWKQMLAQLMDGVFSEDVKIENLIDFSVANQPLFLEKKRHFGSLTYQSRRSHLKSLGNMGMNRGDEMQGLGGMQFLPRLDAFVERDRLDVVSVIGSSEFISSSDPVTPTTLPRPATIPTTVFLNAWYGTPDMVWPPPGKIEPILVAMHLNNQKVKDKFAKSTEYLSKHWPIGARDTSTEAFFQSVGVHALFSACMTMTLRPTISYDRLTLSRTDDDILIVDITDQGLDILPKHVKMAAKTLTAKVTDETMVDDQLGRYVLAHEMKMSLQKARLVVTQRLHVALPAASMGTPVILILDNALPGGGGANGNSRFSGLQAAVHTINIHSESAKQEALEFLDNFQWDNPPANPSPETIMIRRNALSVLTMCHGQDLFDSGRKFGVIPSEWKYPSEQSACSEAAADEDVIHIASALDPEWLDSQPIFPSWINSLYKSNREKKFAFYFLTHDMTDKERCLVRWIVSQYFPNSQVYTISTDHMLGNLPYKGLKHVPLVTQSRLFLDKLLPCVDHVLWIDGDAFVVGDIEELWQQRLDLSDCGIAGRTSFLPNVVGGMLLQHMSIKDGKKVWEKAAGDDSGFNAGVLLLSLNRFRETKFVENVASYWAFELGGNDQIALNMQCNGTYTNLDPTWNVFQHYPEDPVNGKPTEWKIVHMQGSKKPWDVSDVSLQDYVWKDVHLSLVDALLGPNK</sequence>
<dbReference type="GO" id="GO:0046872">
    <property type="term" value="F:metal ion binding"/>
    <property type="evidence" value="ECO:0007669"/>
    <property type="project" value="UniProtKB-KW"/>
</dbReference>
<gene>
    <name evidence="6" type="ORF">IV203_002550</name>
    <name evidence="7" type="ORF">IV203_034494</name>
</gene>
<dbReference type="AlphaFoldDB" id="A0A9K3PU30"/>
<accession>A0A9K3PU30</accession>
<protein>
    <submittedName>
        <fullName evidence="7">Glycosyl transferase family 8 protein</fullName>
    </submittedName>
</protein>
<dbReference type="InterPro" id="IPR002495">
    <property type="entry name" value="Glyco_trans_8"/>
</dbReference>
<dbReference type="EMBL" id="JAGRRH010000033">
    <property type="protein sequence ID" value="KAG7339497.1"/>
    <property type="molecule type" value="Genomic_DNA"/>
</dbReference>
<evidence type="ECO:0000313" key="6">
    <source>
        <dbReference type="EMBL" id="KAG7339497.1"/>
    </source>
</evidence>
<evidence type="ECO:0000256" key="4">
    <source>
        <dbReference type="ARBA" id="ARBA00022723"/>
    </source>
</evidence>
<keyword evidence="4" id="KW-0479">Metal-binding</keyword>
<feature type="domain" description="Polysaccharide pyruvyl transferase" evidence="5">
    <location>
        <begin position="456"/>
        <end position="588"/>
    </location>
</feature>
<reference evidence="7" key="2">
    <citation type="submission" date="2021-04" db="EMBL/GenBank/DDBJ databases">
        <authorList>
            <person name="Podell S."/>
        </authorList>
    </citation>
    <scope>NUCLEOTIDE SEQUENCE</scope>
    <source>
        <strain evidence="7">Hildebrandi</strain>
    </source>
</reference>
<evidence type="ECO:0000256" key="3">
    <source>
        <dbReference type="ARBA" id="ARBA00022679"/>
    </source>
</evidence>
<reference evidence="7" key="1">
    <citation type="journal article" date="2021" name="Sci. Rep.">
        <title>Diploid genomic architecture of Nitzschia inconspicua, an elite biomass production diatom.</title>
        <authorList>
            <person name="Oliver A."/>
            <person name="Podell S."/>
            <person name="Pinowska A."/>
            <person name="Traller J.C."/>
            <person name="Smith S.R."/>
            <person name="McClure R."/>
            <person name="Beliaev A."/>
            <person name="Bohutskyi P."/>
            <person name="Hill E.A."/>
            <person name="Rabines A."/>
            <person name="Zheng H."/>
            <person name="Allen L.Z."/>
            <person name="Kuo A."/>
            <person name="Grigoriev I.V."/>
            <person name="Allen A.E."/>
            <person name="Hazlebeck D."/>
            <person name="Allen E.E."/>
        </authorList>
    </citation>
    <scope>NUCLEOTIDE SEQUENCE</scope>
    <source>
        <strain evidence="7">Hildebrandi</strain>
    </source>
</reference>
<dbReference type="InterPro" id="IPR007345">
    <property type="entry name" value="Polysacch_pyruvyl_Trfase"/>
</dbReference>
<dbReference type="GO" id="GO:0016757">
    <property type="term" value="F:glycosyltransferase activity"/>
    <property type="evidence" value="ECO:0007669"/>
    <property type="project" value="UniProtKB-KW"/>
</dbReference>
<dbReference type="Pfam" id="PF04230">
    <property type="entry name" value="PS_pyruv_trans"/>
    <property type="match status" value="1"/>
</dbReference>
<dbReference type="Pfam" id="PF01501">
    <property type="entry name" value="Glyco_transf_8"/>
    <property type="match status" value="1"/>
</dbReference>
<dbReference type="PANTHER" id="PTHR13778">
    <property type="entry name" value="GLYCOSYLTRANSFERASE 8 DOMAIN-CONTAINING PROTEIN"/>
    <property type="match status" value="1"/>
</dbReference>
<evidence type="ECO:0000313" key="8">
    <source>
        <dbReference type="Proteomes" id="UP000693970"/>
    </source>
</evidence>
<name>A0A9K3PU30_9STRA</name>
<proteinExistence type="inferred from homology"/>
<dbReference type="InterPro" id="IPR050748">
    <property type="entry name" value="Glycosyltrans_8_dom-fam"/>
</dbReference>
<keyword evidence="2" id="KW-0328">Glycosyltransferase</keyword>